<dbReference type="InterPro" id="IPR033645">
    <property type="entry name" value="VirB9/CagX/TrbG_C"/>
</dbReference>
<name>A0ABX8E9L9_9SPHN</name>
<comment type="similarity">
    <text evidence="1">Belongs to the TrbG/VirB9 family.</text>
</comment>
<dbReference type="Pfam" id="PF03524">
    <property type="entry name" value="CagX"/>
    <property type="match status" value="1"/>
</dbReference>
<dbReference type="InterPro" id="IPR010258">
    <property type="entry name" value="Conjugal_tfr_TrbG/VirB9/CagX"/>
</dbReference>
<evidence type="ECO:0000256" key="3">
    <source>
        <dbReference type="SAM" id="SignalP"/>
    </source>
</evidence>
<dbReference type="InterPro" id="IPR014142">
    <property type="entry name" value="TrbG_Ti"/>
</dbReference>
<organism evidence="4 5">
    <name type="scientific">Novosphingobium decolorationis</name>
    <dbReference type="NCBI Taxonomy" id="2698673"/>
    <lineage>
        <taxon>Bacteria</taxon>
        <taxon>Pseudomonadati</taxon>
        <taxon>Pseudomonadota</taxon>
        <taxon>Alphaproteobacteria</taxon>
        <taxon>Sphingomonadales</taxon>
        <taxon>Sphingomonadaceae</taxon>
        <taxon>Novosphingobium</taxon>
    </lineage>
</organism>
<evidence type="ECO:0000256" key="2">
    <source>
        <dbReference type="ARBA" id="ARBA00022729"/>
    </source>
</evidence>
<dbReference type="CDD" id="cd06911">
    <property type="entry name" value="VirB9_CagX_TrbG"/>
    <property type="match status" value="1"/>
</dbReference>
<keyword evidence="5" id="KW-1185">Reference proteome</keyword>
<evidence type="ECO:0000313" key="5">
    <source>
        <dbReference type="Proteomes" id="UP000677126"/>
    </source>
</evidence>
<protein>
    <submittedName>
        <fullName evidence="4">P-type conjugative transfer protein TrbG</fullName>
    </submittedName>
</protein>
<evidence type="ECO:0000313" key="4">
    <source>
        <dbReference type="EMBL" id="QVM85279.1"/>
    </source>
</evidence>
<accession>A0ABX8E9L9</accession>
<dbReference type="InterPro" id="IPR038161">
    <property type="entry name" value="VirB9/CagX/TrbG_C_sf"/>
</dbReference>
<reference evidence="4 5" key="1">
    <citation type="journal article" date="2021" name="Int. J. Syst. Evol. Microbiol.">
        <title>Novosphingobium decolorationis sp. nov., an aniline blue-decolourizing bacterium isolated from East Pacific sediment.</title>
        <authorList>
            <person name="Chen X."/>
            <person name="Dong B."/>
            <person name="Chen T."/>
            <person name="Ren N."/>
            <person name="Wang J."/>
            <person name="Xu Y."/>
            <person name="Yang J."/>
            <person name="Zhu S."/>
            <person name="Chen J."/>
        </authorList>
    </citation>
    <scope>NUCLEOTIDE SEQUENCE [LARGE SCALE GENOMIC DNA]</scope>
    <source>
        <strain evidence="4 5">502str22</strain>
    </source>
</reference>
<evidence type="ECO:0000256" key="1">
    <source>
        <dbReference type="ARBA" id="ARBA00006135"/>
    </source>
</evidence>
<feature type="chain" id="PRO_5047074161" evidence="3">
    <location>
        <begin position="21"/>
        <end position="273"/>
    </location>
</feature>
<dbReference type="RefSeq" id="WP_213500917.1">
    <property type="nucleotide sequence ID" value="NZ_CP054856.1"/>
</dbReference>
<dbReference type="Gene3D" id="2.60.40.2500">
    <property type="match status" value="1"/>
</dbReference>
<keyword evidence="2 3" id="KW-0732">Signal</keyword>
<gene>
    <name evidence="4" type="primary">trbG</name>
    <name evidence="4" type="ORF">HT578_17685</name>
</gene>
<dbReference type="NCBIfam" id="TIGR02775">
    <property type="entry name" value="TrbG_Ti"/>
    <property type="match status" value="1"/>
</dbReference>
<proteinExistence type="inferred from homology"/>
<dbReference type="Proteomes" id="UP000677126">
    <property type="component" value="Chromosome"/>
</dbReference>
<dbReference type="EMBL" id="CP054856">
    <property type="protein sequence ID" value="QVM85279.1"/>
    <property type="molecule type" value="Genomic_DNA"/>
</dbReference>
<sequence length="273" mass="29430">MKLVIPFLVGALTFAGPALADSPAAEVSRATEAATLRPGAGGFIAGAQVYPFSDSSIFEGYVAPGQVTDLALQPGEALVAVASGDTARWAIGDTTSGTGVTRQVHVLIKPFTAGLRTNLVVTTDRRTYHLQLLSTQGTAMSSIRWTYPHDELVLQKQAARAEAAAAPVASGIRLEKLHFSYDITGDNPDWKPLRAFDDGQHTYIQFPLTLAQGEAPPLFVISNEGQAELVNYRLQGRYYVVDRLFDLAELRLGLKKQQIVRIVRHASGKGRTG</sequence>
<feature type="signal peptide" evidence="3">
    <location>
        <begin position="1"/>
        <end position="20"/>
    </location>
</feature>